<evidence type="ECO:0000313" key="2">
    <source>
        <dbReference type="Proteomes" id="UP001057402"/>
    </source>
</evidence>
<keyword evidence="2" id="KW-1185">Reference proteome</keyword>
<organism evidence="1 2">
    <name type="scientific">Melastoma candidum</name>
    <dbReference type="NCBI Taxonomy" id="119954"/>
    <lineage>
        <taxon>Eukaryota</taxon>
        <taxon>Viridiplantae</taxon>
        <taxon>Streptophyta</taxon>
        <taxon>Embryophyta</taxon>
        <taxon>Tracheophyta</taxon>
        <taxon>Spermatophyta</taxon>
        <taxon>Magnoliopsida</taxon>
        <taxon>eudicotyledons</taxon>
        <taxon>Gunneridae</taxon>
        <taxon>Pentapetalae</taxon>
        <taxon>rosids</taxon>
        <taxon>malvids</taxon>
        <taxon>Myrtales</taxon>
        <taxon>Melastomataceae</taxon>
        <taxon>Melastomatoideae</taxon>
        <taxon>Melastomateae</taxon>
        <taxon>Melastoma</taxon>
    </lineage>
</organism>
<gene>
    <name evidence="1" type="ORF">MLD38_024852</name>
</gene>
<dbReference type="EMBL" id="CM042886">
    <property type="protein sequence ID" value="KAI4339970.1"/>
    <property type="molecule type" value="Genomic_DNA"/>
</dbReference>
<comment type="caution">
    <text evidence="1">The sequence shown here is derived from an EMBL/GenBank/DDBJ whole genome shotgun (WGS) entry which is preliminary data.</text>
</comment>
<sequence>MLKVEDVLCELSRVATTGADGFNQGLPPGFRFHPTDEELITFYLAAKVFDCTLFGVEIAEIDLNRCEPWELPEVARMGEKEWYFFSLRDRKYPTGLRTNRATSAGYWKATGKDRLVHSASTGNLLGMKKTLVFYHGRAPRGEKTKWVMHEYRLDGRISCRHSCKDEWVICRIIQKSTEKKASFLDQGQQRRNRAADELQPCDTWSFSAGSRPLRCPLLQIQSQENPHLPPPNQLPHTSYESQPPSFHPQVPQYLGQEAGTEAVRKQRKAEPNLLPHLEDPLVIDPEHFYRYNLCGETIPPYILEKMVAEGGSWPADV</sequence>
<dbReference type="Proteomes" id="UP001057402">
    <property type="component" value="Chromosome 7"/>
</dbReference>
<name>A0ACB9NTK1_9MYRT</name>
<proteinExistence type="predicted"/>
<evidence type="ECO:0000313" key="1">
    <source>
        <dbReference type="EMBL" id="KAI4339970.1"/>
    </source>
</evidence>
<reference evidence="2" key="1">
    <citation type="journal article" date="2023" name="Front. Plant Sci.">
        <title>Chromosomal-level genome assembly of Melastoma candidum provides insights into trichome evolution.</title>
        <authorList>
            <person name="Zhong Y."/>
            <person name="Wu W."/>
            <person name="Sun C."/>
            <person name="Zou P."/>
            <person name="Liu Y."/>
            <person name="Dai S."/>
            <person name="Zhou R."/>
        </authorList>
    </citation>
    <scope>NUCLEOTIDE SEQUENCE [LARGE SCALE GENOMIC DNA]</scope>
</reference>
<accession>A0ACB9NTK1</accession>
<protein>
    <submittedName>
        <fullName evidence="1">Uncharacterized protein</fullName>
    </submittedName>
</protein>